<dbReference type="WBParaSite" id="sdigi.contig119.g4719.t1">
    <property type="protein sequence ID" value="sdigi.contig119.g4719.t1"/>
    <property type="gene ID" value="sdigi.contig119.g4719"/>
</dbReference>
<dbReference type="Pfam" id="PF14625">
    <property type="entry name" value="Lustrin_cystein"/>
    <property type="match status" value="1"/>
</dbReference>
<feature type="chain" id="PRO_5037527907" evidence="1">
    <location>
        <begin position="22"/>
        <end position="448"/>
    </location>
</feature>
<organism evidence="2 3">
    <name type="scientific">Setaria digitata</name>
    <dbReference type="NCBI Taxonomy" id="48799"/>
    <lineage>
        <taxon>Eukaryota</taxon>
        <taxon>Metazoa</taxon>
        <taxon>Ecdysozoa</taxon>
        <taxon>Nematoda</taxon>
        <taxon>Chromadorea</taxon>
        <taxon>Rhabditida</taxon>
        <taxon>Spirurina</taxon>
        <taxon>Spiruromorpha</taxon>
        <taxon>Filarioidea</taxon>
        <taxon>Setariidae</taxon>
        <taxon>Setaria</taxon>
    </lineage>
</organism>
<evidence type="ECO:0000313" key="3">
    <source>
        <dbReference type="WBParaSite" id="sdigi.contig119.g4719.t1"/>
    </source>
</evidence>
<dbReference type="Proteomes" id="UP000887581">
    <property type="component" value="Unplaced"/>
</dbReference>
<proteinExistence type="predicted"/>
<keyword evidence="2" id="KW-1185">Reference proteome</keyword>
<dbReference type="SMART" id="SM00289">
    <property type="entry name" value="WR1"/>
    <property type="match status" value="3"/>
</dbReference>
<accession>A0A915PDK8</accession>
<reference evidence="3" key="1">
    <citation type="submission" date="2022-11" db="UniProtKB">
        <authorList>
            <consortium name="WormBaseParasite"/>
        </authorList>
    </citation>
    <scope>IDENTIFICATION</scope>
</reference>
<name>A0A915PDK8_9BILA</name>
<feature type="signal peptide" evidence="1">
    <location>
        <begin position="1"/>
        <end position="21"/>
    </location>
</feature>
<dbReference type="InterPro" id="IPR053014">
    <property type="entry name" value="Cuticle_assoc_divergent"/>
</dbReference>
<evidence type="ECO:0000313" key="2">
    <source>
        <dbReference type="Proteomes" id="UP000887581"/>
    </source>
</evidence>
<keyword evidence="1" id="KW-0732">Signal</keyword>
<dbReference type="InterPro" id="IPR006150">
    <property type="entry name" value="Cys_repeat_1"/>
</dbReference>
<dbReference type="AlphaFoldDB" id="A0A915PDK8"/>
<dbReference type="PANTHER" id="PTHR46339">
    <property type="entry name" value="PROTEIN CBG15282-RELATED"/>
    <property type="match status" value="1"/>
</dbReference>
<protein>
    <submittedName>
        <fullName evidence="3">Uncharacterized protein</fullName>
    </submittedName>
</protein>
<dbReference type="InterPro" id="IPR028150">
    <property type="entry name" value="Lustrin_cystein"/>
</dbReference>
<evidence type="ECO:0000256" key="1">
    <source>
        <dbReference type="SAM" id="SignalP"/>
    </source>
</evidence>
<sequence>MHRQLTSEFVLLSLVVRLIHSKEYVNLYCPNYQIPEVDRNGIVKHCLPGREELCGSGYSCYFSGTNYQCCPTEEEINSDSILECPSPSITILTDAGLPLICTPGLHDCPQSSMHCLEVGKHSICCEGLSASIETASLLGLNSHDETIQPVESNNKLRSTSNLECPEPAFTILDGNGDPVPCSEEDCAHQSGRFCYKPSNIAICCEGEERTVDDDTLIKKILRQNKHEKEGRIGWSALRYTPLTTAQRQLQRNEILHNDNRLGSDVLNIEKLANFDESIFEIKQDNLRTVSPTATQTITQSEETQITTHPSVIFNAETSRTITTTLTTSETVKTTDTTTTPTITLTTGEPDLFGQSGKKIQHQSTSLLPGKSQPGRGTIRYKPHNAGGYAISQSFSSKIRRAPNDLRALAREYLLEHIRRGWPYSDEFYRSYSPSDHQSQEGEIFHEET</sequence>